<sequence>MALRKALTKRLLDGFRTSSPSATLQHTAVPSTSLQTIVPPNASKSNFHREYIPSPESADKVLFRPFLHRRAVYHCGPTRLPEFLSLSVGENLREKLKGLNITGDRLRLDGLCPPPTDHATGGLLHGISVNDAKKILKVSQVERLKAKLREIPKTTISYAEFIRICGEGCENGDQGAEFGKLLDESGNVIVLGDVVFLRPEQVAKTMERLISETIAIPNDPRRRDLELMEKQKAMIDEKAQSLVRGELYCGLGLLMAQTLGFMRLTFWELSWDVMEPICFFFASLNFAIAYLFFLRTSREPTFQGYFYHRFMGKQKRLMQKYKFDMEKYNELRKACYPGLGLGFDPLLGATAHHSSI</sequence>
<dbReference type="Proteomes" id="UP000828941">
    <property type="component" value="Chromosome 10"/>
</dbReference>
<proteinExistence type="predicted"/>
<comment type="caution">
    <text evidence="1">The sequence shown here is derived from an EMBL/GenBank/DDBJ whole genome shotgun (WGS) entry which is preliminary data.</text>
</comment>
<organism evidence="1 2">
    <name type="scientific">Bauhinia variegata</name>
    <name type="common">Purple orchid tree</name>
    <name type="synonym">Phanera variegata</name>
    <dbReference type="NCBI Taxonomy" id="167791"/>
    <lineage>
        <taxon>Eukaryota</taxon>
        <taxon>Viridiplantae</taxon>
        <taxon>Streptophyta</taxon>
        <taxon>Embryophyta</taxon>
        <taxon>Tracheophyta</taxon>
        <taxon>Spermatophyta</taxon>
        <taxon>Magnoliopsida</taxon>
        <taxon>eudicotyledons</taxon>
        <taxon>Gunneridae</taxon>
        <taxon>Pentapetalae</taxon>
        <taxon>rosids</taxon>
        <taxon>fabids</taxon>
        <taxon>Fabales</taxon>
        <taxon>Fabaceae</taxon>
        <taxon>Cercidoideae</taxon>
        <taxon>Cercideae</taxon>
        <taxon>Bauhiniinae</taxon>
        <taxon>Bauhinia</taxon>
    </lineage>
</organism>
<name>A0ACB9LZV5_BAUVA</name>
<keyword evidence="2" id="KW-1185">Reference proteome</keyword>
<evidence type="ECO:0000313" key="1">
    <source>
        <dbReference type="EMBL" id="KAI4316787.1"/>
    </source>
</evidence>
<protein>
    <submittedName>
        <fullName evidence="1">Uncharacterized protein</fullName>
    </submittedName>
</protein>
<evidence type="ECO:0000313" key="2">
    <source>
        <dbReference type="Proteomes" id="UP000828941"/>
    </source>
</evidence>
<dbReference type="EMBL" id="CM039435">
    <property type="protein sequence ID" value="KAI4316787.1"/>
    <property type="molecule type" value="Genomic_DNA"/>
</dbReference>
<gene>
    <name evidence="1" type="ORF">L6164_024732</name>
</gene>
<reference evidence="1 2" key="1">
    <citation type="journal article" date="2022" name="DNA Res.">
        <title>Chromosomal-level genome assembly of the orchid tree Bauhinia variegata (Leguminosae; Cercidoideae) supports the allotetraploid origin hypothesis of Bauhinia.</title>
        <authorList>
            <person name="Zhong Y."/>
            <person name="Chen Y."/>
            <person name="Zheng D."/>
            <person name="Pang J."/>
            <person name="Liu Y."/>
            <person name="Luo S."/>
            <person name="Meng S."/>
            <person name="Qian L."/>
            <person name="Wei D."/>
            <person name="Dai S."/>
            <person name="Zhou R."/>
        </authorList>
    </citation>
    <scope>NUCLEOTIDE SEQUENCE [LARGE SCALE GENOMIC DNA]</scope>
    <source>
        <strain evidence="1">BV-YZ2020</strain>
    </source>
</reference>
<accession>A0ACB9LZV5</accession>